<dbReference type="Proteomes" id="UP000626092">
    <property type="component" value="Unassembled WGS sequence"/>
</dbReference>
<dbReference type="AlphaFoldDB" id="A0A834G162"/>
<evidence type="ECO:0000256" key="1">
    <source>
        <dbReference type="SAM" id="Phobius"/>
    </source>
</evidence>
<dbReference type="InterPro" id="IPR012870">
    <property type="entry name" value="DUF1666"/>
</dbReference>
<name>A0A834G162_RHOSS</name>
<gene>
    <name evidence="2" type="ORF">RHSIM_Rhsim12G0112600</name>
</gene>
<comment type="caution">
    <text evidence="2">The sequence shown here is derived from an EMBL/GenBank/DDBJ whole genome shotgun (WGS) entry which is preliminary data.</text>
</comment>
<dbReference type="PANTHER" id="PTHR46741">
    <property type="entry name" value="OS09G0413600 PROTEIN"/>
    <property type="match status" value="1"/>
</dbReference>
<evidence type="ECO:0000313" key="3">
    <source>
        <dbReference type="Proteomes" id="UP000626092"/>
    </source>
</evidence>
<proteinExistence type="predicted"/>
<dbReference type="PANTHER" id="PTHR46741:SF7">
    <property type="entry name" value="TRANSMEMBRANE PROTEIN"/>
    <property type="match status" value="1"/>
</dbReference>
<keyword evidence="1" id="KW-0472">Membrane</keyword>
<protein>
    <submittedName>
        <fullName evidence="2">Uncharacterized protein</fullName>
    </submittedName>
</protein>
<dbReference type="EMBL" id="WJXA01000012">
    <property type="protein sequence ID" value="KAF7123067.1"/>
    <property type="molecule type" value="Genomic_DNA"/>
</dbReference>
<keyword evidence="1" id="KW-0812">Transmembrane</keyword>
<feature type="transmembrane region" description="Helical" evidence="1">
    <location>
        <begin position="42"/>
        <end position="62"/>
    </location>
</feature>
<reference evidence="2" key="1">
    <citation type="submission" date="2019-11" db="EMBL/GenBank/DDBJ databases">
        <authorList>
            <person name="Liu Y."/>
            <person name="Hou J."/>
            <person name="Li T.-Q."/>
            <person name="Guan C.-H."/>
            <person name="Wu X."/>
            <person name="Wu H.-Z."/>
            <person name="Ling F."/>
            <person name="Zhang R."/>
            <person name="Shi X.-G."/>
            <person name="Ren J.-P."/>
            <person name="Chen E.-F."/>
            <person name="Sun J.-M."/>
        </authorList>
    </citation>
    <scope>NUCLEOTIDE SEQUENCE</scope>
    <source>
        <strain evidence="2">Adult_tree_wgs_1</strain>
        <tissue evidence="2">Leaves</tissue>
    </source>
</reference>
<sequence length="327" mass="38301">MLKPPNKRLVQAMEGYVLRMAFLTSCWFILESILFPDGFLKLFYLSFYIHPLLLFLCQIFLWIKLLQRWLPLLVSLAIQIAWFVASKICRVFPSILSVFPFIRIANAEFANEAEEHEIPSAILNRQLASLSSFEDIKPVEFSIPQISWSKMARRRLTRSLESDFELVYVAQLCLSREKDLWKMEGAKAKGYMEEREDNETTGEAMRATEVLQGIEKCIKAFWMYVKTDQKKPRWKISKFTWTYPPVEDPRDLELLANLTKTLRKEEIWLYLRLAREEEVLVEKRSKPSGSSSREGNFVYNDRDEAGIKGAQNVDDFHFSTQMVPREA</sequence>
<keyword evidence="1" id="KW-1133">Transmembrane helix</keyword>
<feature type="transmembrane region" description="Helical" evidence="1">
    <location>
        <begin position="69"/>
        <end position="85"/>
    </location>
</feature>
<accession>A0A834G162</accession>
<dbReference type="OrthoDB" id="10390616at2759"/>
<keyword evidence="3" id="KW-1185">Reference proteome</keyword>
<organism evidence="2 3">
    <name type="scientific">Rhododendron simsii</name>
    <name type="common">Sims's rhododendron</name>
    <dbReference type="NCBI Taxonomy" id="118357"/>
    <lineage>
        <taxon>Eukaryota</taxon>
        <taxon>Viridiplantae</taxon>
        <taxon>Streptophyta</taxon>
        <taxon>Embryophyta</taxon>
        <taxon>Tracheophyta</taxon>
        <taxon>Spermatophyta</taxon>
        <taxon>Magnoliopsida</taxon>
        <taxon>eudicotyledons</taxon>
        <taxon>Gunneridae</taxon>
        <taxon>Pentapetalae</taxon>
        <taxon>asterids</taxon>
        <taxon>Ericales</taxon>
        <taxon>Ericaceae</taxon>
        <taxon>Ericoideae</taxon>
        <taxon>Rhodoreae</taxon>
        <taxon>Rhododendron</taxon>
    </lineage>
</organism>
<feature type="transmembrane region" description="Helical" evidence="1">
    <location>
        <begin position="12"/>
        <end position="30"/>
    </location>
</feature>
<evidence type="ECO:0000313" key="2">
    <source>
        <dbReference type="EMBL" id="KAF7123067.1"/>
    </source>
</evidence>
<dbReference type="Pfam" id="PF07891">
    <property type="entry name" value="DUF1666"/>
    <property type="match status" value="1"/>
</dbReference>